<feature type="non-terminal residue" evidence="1">
    <location>
        <position position="1"/>
    </location>
</feature>
<reference evidence="1" key="1">
    <citation type="journal article" date="2014" name="Front. Microbiol.">
        <title>High frequency of phylogenetically diverse reductive dehalogenase-homologous genes in deep subseafloor sedimentary metagenomes.</title>
        <authorList>
            <person name="Kawai M."/>
            <person name="Futagami T."/>
            <person name="Toyoda A."/>
            <person name="Takaki Y."/>
            <person name="Nishi S."/>
            <person name="Hori S."/>
            <person name="Arai W."/>
            <person name="Tsubouchi T."/>
            <person name="Morono Y."/>
            <person name="Uchiyama I."/>
            <person name="Ito T."/>
            <person name="Fujiyama A."/>
            <person name="Inagaki F."/>
            <person name="Takami H."/>
        </authorList>
    </citation>
    <scope>NUCLEOTIDE SEQUENCE</scope>
    <source>
        <strain evidence="1">Expedition CK06-06</strain>
    </source>
</reference>
<protein>
    <submittedName>
        <fullName evidence="1">Uncharacterized protein</fullName>
    </submittedName>
</protein>
<organism evidence="1">
    <name type="scientific">marine sediment metagenome</name>
    <dbReference type="NCBI Taxonomy" id="412755"/>
    <lineage>
        <taxon>unclassified sequences</taxon>
        <taxon>metagenomes</taxon>
        <taxon>ecological metagenomes</taxon>
    </lineage>
</organism>
<accession>X0W1X6</accession>
<dbReference type="AlphaFoldDB" id="X0W1X6"/>
<gene>
    <name evidence="1" type="ORF">S01H1_55341</name>
</gene>
<feature type="non-terminal residue" evidence="1">
    <location>
        <position position="258"/>
    </location>
</feature>
<name>X0W1X6_9ZZZZ</name>
<dbReference type="EMBL" id="BARS01035967">
    <property type="protein sequence ID" value="GAG24525.1"/>
    <property type="molecule type" value="Genomic_DNA"/>
</dbReference>
<sequence>ASGGIAQGTTTYTPGTLKLAKTYYWRVDEFDAIDTYKGDVWSFTTEGAVSSPVPANGAVDVIQAPILTWMHGVYADSHQVYFGTDKEAVKNADTSAPEYKATGNLGSESYDAGQLEWDTTYYWRIDEANNANADSPWTGPLWSFTTANFLIVDDFESYNDLDPADPASNRIFNAWLDGFDNPAVNGSVVGYANPPFTEQTIVHGGLQSMPMSYDNAVGKSEATLTLTSNRDWTVKGVNTLTIWFRGSAANAAETLYVA</sequence>
<proteinExistence type="predicted"/>
<comment type="caution">
    <text evidence="1">The sequence shown here is derived from an EMBL/GenBank/DDBJ whole genome shotgun (WGS) entry which is preliminary data.</text>
</comment>
<dbReference type="Gene3D" id="2.60.40.10">
    <property type="entry name" value="Immunoglobulins"/>
    <property type="match status" value="1"/>
</dbReference>
<dbReference type="InterPro" id="IPR013783">
    <property type="entry name" value="Ig-like_fold"/>
</dbReference>
<evidence type="ECO:0000313" key="1">
    <source>
        <dbReference type="EMBL" id="GAG24525.1"/>
    </source>
</evidence>